<dbReference type="Proteomes" id="UP000680132">
    <property type="component" value="Unassembled WGS sequence"/>
</dbReference>
<evidence type="ECO:0000256" key="1">
    <source>
        <dbReference type="ARBA" id="ARBA00010928"/>
    </source>
</evidence>
<keyword evidence="2" id="KW-0560">Oxidoreductase</keyword>
<dbReference type="EMBL" id="JAGFOA010000001">
    <property type="protein sequence ID" value="MBO3662592.1"/>
    <property type="molecule type" value="Genomic_DNA"/>
</dbReference>
<keyword evidence="3" id="KW-0520">NAD</keyword>
<dbReference type="SUPFAM" id="SSF55347">
    <property type="entry name" value="Glyceraldehyde-3-phosphate dehydrogenase-like, C-terminal domain"/>
    <property type="match status" value="1"/>
</dbReference>
<feature type="domain" description="GFO/IDH/MocA-like oxidoreductase" evidence="5">
    <location>
        <begin position="146"/>
        <end position="255"/>
    </location>
</feature>
<proteinExistence type="inferred from homology"/>
<sequence>MTTEATPIRLVQVGAGGMGQAWLRTIAAEPGAELVGLVDLNVTAAEQALAAHGLSGVVVGTSVAEVAAATGADAVVNVTVPVAHLPVNVEALASGLPVLCEKPAAPTVADALRQAAAAEAHGRLLMISQSRRYYAALDALRAEVRELGAIGSVVTEFYKAPHFGGFREEMDHVLLVDMAIHAFDAARYVTGADPVSVYCEEHNPPWSWFQADANAHAVFSFDDGSRFVFTGSWCAPGLETSWNGSWRISAERGSAAWDGGSHVSVETDALRERDIAPAAKEEIAGSLAEFLDALRTGAEPSGSARQNVRSLAMVEAAVRSAETGARVRIDEVLAEAHALAIATETDPDVRAVLERTA</sequence>
<dbReference type="SUPFAM" id="SSF51735">
    <property type="entry name" value="NAD(P)-binding Rossmann-fold domains"/>
    <property type="match status" value="1"/>
</dbReference>
<accession>A0A939QJ20</accession>
<dbReference type="PANTHER" id="PTHR43708">
    <property type="entry name" value="CONSERVED EXPRESSED OXIDOREDUCTASE (EUROFUNG)"/>
    <property type="match status" value="1"/>
</dbReference>
<feature type="domain" description="Gfo/Idh/MocA-like oxidoreductase N-terminal" evidence="4">
    <location>
        <begin position="9"/>
        <end position="127"/>
    </location>
</feature>
<dbReference type="Gene3D" id="3.30.360.10">
    <property type="entry name" value="Dihydrodipicolinate Reductase, domain 2"/>
    <property type="match status" value="1"/>
</dbReference>
<reference evidence="6" key="1">
    <citation type="submission" date="2021-03" db="EMBL/GenBank/DDBJ databases">
        <title>Microbacterium sp. nov., a novel actinobacterium isolated from cow dung.</title>
        <authorList>
            <person name="Zhang L."/>
        </authorList>
    </citation>
    <scope>NUCLEOTIDE SEQUENCE</scope>
    <source>
        <strain evidence="6">NEAU-LLB</strain>
    </source>
</reference>
<evidence type="ECO:0000313" key="6">
    <source>
        <dbReference type="EMBL" id="MBO3662592.1"/>
    </source>
</evidence>
<dbReference type="Gene3D" id="3.40.50.720">
    <property type="entry name" value="NAD(P)-binding Rossmann-like Domain"/>
    <property type="match status" value="1"/>
</dbReference>
<dbReference type="InterPro" id="IPR055170">
    <property type="entry name" value="GFO_IDH_MocA-like_dom"/>
</dbReference>
<comment type="similarity">
    <text evidence="1">Belongs to the Gfo/Idh/MocA family.</text>
</comment>
<gene>
    <name evidence="6" type="ORF">J5V96_03600</name>
</gene>
<dbReference type="InterPro" id="IPR051317">
    <property type="entry name" value="Gfo/Idh/MocA_oxidoreduct"/>
</dbReference>
<dbReference type="AlphaFoldDB" id="A0A939QJ20"/>
<dbReference type="PANTHER" id="PTHR43708:SF5">
    <property type="entry name" value="CONSERVED EXPRESSED OXIDOREDUCTASE (EUROFUNG)-RELATED"/>
    <property type="match status" value="1"/>
</dbReference>
<dbReference type="Pfam" id="PF01408">
    <property type="entry name" value="GFO_IDH_MocA"/>
    <property type="match status" value="1"/>
</dbReference>
<organism evidence="6 7">
    <name type="scientific">Microbacterium stercoris</name>
    <dbReference type="NCBI Taxonomy" id="2820289"/>
    <lineage>
        <taxon>Bacteria</taxon>
        <taxon>Bacillati</taxon>
        <taxon>Actinomycetota</taxon>
        <taxon>Actinomycetes</taxon>
        <taxon>Micrococcales</taxon>
        <taxon>Microbacteriaceae</taxon>
        <taxon>Microbacterium</taxon>
    </lineage>
</organism>
<dbReference type="RefSeq" id="WP_208500251.1">
    <property type="nucleotide sequence ID" value="NZ_JAGFOA010000001.1"/>
</dbReference>
<dbReference type="InterPro" id="IPR000683">
    <property type="entry name" value="Gfo/Idh/MocA-like_OxRdtase_N"/>
</dbReference>
<dbReference type="InterPro" id="IPR036291">
    <property type="entry name" value="NAD(P)-bd_dom_sf"/>
</dbReference>
<evidence type="ECO:0000256" key="3">
    <source>
        <dbReference type="ARBA" id="ARBA00023027"/>
    </source>
</evidence>
<keyword evidence="7" id="KW-1185">Reference proteome</keyword>
<evidence type="ECO:0000256" key="2">
    <source>
        <dbReference type="ARBA" id="ARBA00023002"/>
    </source>
</evidence>
<dbReference type="Pfam" id="PF22725">
    <property type="entry name" value="GFO_IDH_MocA_C3"/>
    <property type="match status" value="1"/>
</dbReference>
<dbReference type="GO" id="GO:0016491">
    <property type="term" value="F:oxidoreductase activity"/>
    <property type="evidence" value="ECO:0007669"/>
    <property type="project" value="UniProtKB-KW"/>
</dbReference>
<evidence type="ECO:0000313" key="7">
    <source>
        <dbReference type="Proteomes" id="UP000680132"/>
    </source>
</evidence>
<dbReference type="GO" id="GO:0000166">
    <property type="term" value="F:nucleotide binding"/>
    <property type="evidence" value="ECO:0007669"/>
    <property type="project" value="InterPro"/>
</dbReference>
<comment type="caution">
    <text evidence="6">The sequence shown here is derived from an EMBL/GenBank/DDBJ whole genome shotgun (WGS) entry which is preliminary data.</text>
</comment>
<evidence type="ECO:0000259" key="5">
    <source>
        <dbReference type="Pfam" id="PF22725"/>
    </source>
</evidence>
<protein>
    <submittedName>
        <fullName evidence="6">Gfo/Idh/MocA family oxidoreductase</fullName>
    </submittedName>
</protein>
<evidence type="ECO:0000259" key="4">
    <source>
        <dbReference type="Pfam" id="PF01408"/>
    </source>
</evidence>
<name>A0A939QJ20_9MICO</name>